<dbReference type="EMBL" id="NKCL01000658">
    <property type="protein sequence ID" value="RSL56939.1"/>
    <property type="molecule type" value="Genomic_DNA"/>
</dbReference>
<comment type="caution">
    <text evidence="9">The sequence shown here is derived from an EMBL/GenBank/DDBJ whole genome shotgun (WGS) entry which is preliminary data.</text>
</comment>
<dbReference type="InterPro" id="IPR020846">
    <property type="entry name" value="MFS_dom"/>
</dbReference>
<feature type="domain" description="Major facilitator superfamily (MFS) profile" evidence="8">
    <location>
        <begin position="55"/>
        <end position="514"/>
    </location>
</feature>
<sequence length="514" mass="55134">MTIRGQNEQTQDGLFVLNGGNLTDEETAPLLGRHPKTPPSRKDEVWVKPRGFALIETAIFTNVLLAGFDGTVTASTYTVISSELQLSWLASWITTSYLLTSTASQPLYGRFSDAFGRRACVLFATALFGLGCLGCAISPTMICLIIMRAISGLGGGGLMTMTTIINSNMVPDKHRGMYQALQNVLHGLGAICGATLGGTISDSVGWRTYFFAQAPFSLVAFILAYNIIPGKHTAPENTAARHYSSWRQIDVAGASLLFFGLMFQLTAMSLGSDLSWAHPSVIVMLTASSLLMVAFVAHERGEQATPILPLGMLVGRERVALLICNVSLGVVAYGLLFILPLFFQTVLLDAPSVAGLRLIAPSLATPLGGLTTGLAMRIGDSLTALTRTGLFFLLVTICMILTLGKHDQEWKYSTYGILGNFGQGMAYPSLLFGVVRATGKEEHAVATSLVYLTRALGSVWGVAAVSTIFQWSFSDKIQDALQDIPGAEEALEKLRRSTTALRDLDSELQSAAIN</sequence>
<gene>
    <name evidence="9" type="ORF">CEP51_014323</name>
</gene>
<dbReference type="Gene3D" id="1.20.1250.20">
    <property type="entry name" value="MFS general substrate transporter like domains"/>
    <property type="match status" value="1"/>
</dbReference>
<protein>
    <recommendedName>
        <fullName evidence="8">Major facilitator superfamily (MFS) profile domain-containing protein</fullName>
    </recommendedName>
</protein>
<evidence type="ECO:0000256" key="6">
    <source>
        <dbReference type="SAM" id="Coils"/>
    </source>
</evidence>
<evidence type="ECO:0000256" key="2">
    <source>
        <dbReference type="ARBA" id="ARBA00022692"/>
    </source>
</evidence>
<feature type="transmembrane region" description="Helical" evidence="7">
    <location>
        <begin position="455"/>
        <end position="473"/>
    </location>
</feature>
<dbReference type="GO" id="GO:0015174">
    <property type="term" value="F:basic amino acid transmembrane transporter activity"/>
    <property type="evidence" value="ECO:0007669"/>
    <property type="project" value="TreeGrafter"/>
</dbReference>
<dbReference type="Proteomes" id="UP000287972">
    <property type="component" value="Unassembled WGS sequence"/>
</dbReference>
<feature type="transmembrane region" description="Helical" evidence="7">
    <location>
        <begin position="415"/>
        <end position="435"/>
    </location>
</feature>
<evidence type="ECO:0000256" key="3">
    <source>
        <dbReference type="ARBA" id="ARBA00022989"/>
    </source>
</evidence>
<keyword evidence="5" id="KW-0325">Glycoprotein</keyword>
<keyword evidence="2 7" id="KW-0812">Transmembrane</keyword>
<feature type="transmembrane region" description="Helical" evidence="7">
    <location>
        <begin position="319"/>
        <end position="343"/>
    </location>
</feature>
<feature type="transmembrane region" description="Helical" evidence="7">
    <location>
        <begin position="276"/>
        <end position="298"/>
    </location>
</feature>
<evidence type="ECO:0000256" key="1">
    <source>
        <dbReference type="ARBA" id="ARBA00004141"/>
    </source>
</evidence>
<keyword evidence="6" id="KW-0175">Coiled coil</keyword>
<dbReference type="PROSITE" id="PS50850">
    <property type="entry name" value="MFS"/>
    <property type="match status" value="1"/>
</dbReference>
<dbReference type="GO" id="GO:0000329">
    <property type="term" value="C:fungal-type vacuole membrane"/>
    <property type="evidence" value="ECO:0007669"/>
    <property type="project" value="TreeGrafter"/>
</dbReference>
<dbReference type="InterPro" id="IPR036259">
    <property type="entry name" value="MFS_trans_sf"/>
</dbReference>
<evidence type="ECO:0000256" key="4">
    <source>
        <dbReference type="ARBA" id="ARBA00023136"/>
    </source>
</evidence>
<feature type="transmembrane region" description="Helical" evidence="7">
    <location>
        <begin position="206"/>
        <end position="228"/>
    </location>
</feature>
<dbReference type="PANTHER" id="PTHR23501">
    <property type="entry name" value="MAJOR FACILITATOR SUPERFAMILY"/>
    <property type="match status" value="1"/>
</dbReference>
<feature type="transmembrane region" description="Helical" evidence="7">
    <location>
        <begin position="183"/>
        <end position="200"/>
    </location>
</feature>
<evidence type="ECO:0000313" key="10">
    <source>
        <dbReference type="Proteomes" id="UP000287972"/>
    </source>
</evidence>
<evidence type="ECO:0000256" key="5">
    <source>
        <dbReference type="ARBA" id="ARBA00023180"/>
    </source>
</evidence>
<organism evidence="9 10">
    <name type="scientific">Fusarium floridanum</name>
    <dbReference type="NCBI Taxonomy" id="1325733"/>
    <lineage>
        <taxon>Eukaryota</taxon>
        <taxon>Fungi</taxon>
        <taxon>Dikarya</taxon>
        <taxon>Ascomycota</taxon>
        <taxon>Pezizomycotina</taxon>
        <taxon>Sordariomycetes</taxon>
        <taxon>Hypocreomycetidae</taxon>
        <taxon>Hypocreales</taxon>
        <taxon>Nectriaceae</taxon>
        <taxon>Fusarium</taxon>
        <taxon>Fusarium solani species complex</taxon>
    </lineage>
</organism>
<dbReference type="PANTHER" id="PTHR23501:SF81">
    <property type="entry name" value="VACUOLAR BASIC AMINO ACID TRANSPORTER 2"/>
    <property type="match status" value="1"/>
</dbReference>
<dbReference type="InterPro" id="IPR011701">
    <property type="entry name" value="MFS"/>
</dbReference>
<comment type="subcellular location">
    <subcellularLocation>
        <location evidence="1">Membrane</location>
        <topology evidence="1">Multi-pass membrane protein</topology>
    </subcellularLocation>
</comment>
<evidence type="ECO:0000259" key="8">
    <source>
        <dbReference type="PROSITE" id="PS50850"/>
    </source>
</evidence>
<name>A0A428PV95_9HYPO</name>
<accession>A0A428PV95</accession>
<evidence type="ECO:0000313" key="9">
    <source>
        <dbReference type="EMBL" id="RSL56939.1"/>
    </source>
</evidence>
<feature type="transmembrane region" description="Helical" evidence="7">
    <location>
        <begin position="249"/>
        <end position="270"/>
    </location>
</feature>
<proteinExistence type="predicted"/>
<evidence type="ECO:0000256" key="7">
    <source>
        <dbReference type="SAM" id="Phobius"/>
    </source>
</evidence>
<feature type="coiled-coil region" evidence="6">
    <location>
        <begin position="477"/>
        <end position="507"/>
    </location>
</feature>
<feature type="transmembrane region" description="Helical" evidence="7">
    <location>
        <begin position="384"/>
        <end position="403"/>
    </location>
</feature>
<dbReference type="Pfam" id="PF07690">
    <property type="entry name" value="MFS_1"/>
    <property type="match status" value="1"/>
</dbReference>
<keyword evidence="3 7" id="KW-1133">Transmembrane helix</keyword>
<reference evidence="9 10" key="1">
    <citation type="submission" date="2017-06" db="EMBL/GenBank/DDBJ databases">
        <title>Comparative genomic analysis of Ambrosia Fusariam Clade fungi.</title>
        <authorList>
            <person name="Stajich J.E."/>
            <person name="Carrillo J."/>
            <person name="Kijimoto T."/>
            <person name="Eskalen A."/>
            <person name="O'Donnell K."/>
            <person name="Kasson M."/>
        </authorList>
    </citation>
    <scope>NUCLEOTIDE SEQUENCE [LARGE SCALE GENOMIC DNA]</scope>
    <source>
        <strain evidence="9 10">NRRL62606</strain>
    </source>
</reference>
<feature type="transmembrane region" description="Helical" evidence="7">
    <location>
        <begin position="120"/>
        <end position="147"/>
    </location>
</feature>
<feature type="transmembrane region" description="Helical" evidence="7">
    <location>
        <begin position="153"/>
        <end position="171"/>
    </location>
</feature>
<keyword evidence="10" id="KW-1185">Reference proteome</keyword>
<keyword evidence="4 7" id="KW-0472">Membrane</keyword>
<dbReference type="AlphaFoldDB" id="A0A428PV95"/>
<dbReference type="SUPFAM" id="SSF103473">
    <property type="entry name" value="MFS general substrate transporter"/>
    <property type="match status" value="1"/>
</dbReference>